<organism evidence="2 3">
    <name type="scientific">Ancylostoma ceylanicum</name>
    <dbReference type="NCBI Taxonomy" id="53326"/>
    <lineage>
        <taxon>Eukaryota</taxon>
        <taxon>Metazoa</taxon>
        <taxon>Ecdysozoa</taxon>
        <taxon>Nematoda</taxon>
        <taxon>Chromadorea</taxon>
        <taxon>Rhabditida</taxon>
        <taxon>Rhabditina</taxon>
        <taxon>Rhabditomorpha</taxon>
        <taxon>Strongyloidea</taxon>
        <taxon>Ancylostomatidae</taxon>
        <taxon>Ancylostomatinae</taxon>
        <taxon>Ancylostoma</taxon>
    </lineage>
</organism>
<dbReference type="Proteomes" id="UP000024635">
    <property type="component" value="Unassembled WGS sequence"/>
</dbReference>
<dbReference type="AlphaFoldDB" id="A0A016WJC3"/>
<comment type="caution">
    <text evidence="2">The sequence shown here is derived from an EMBL/GenBank/DDBJ whole genome shotgun (WGS) entry which is preliminary data.</text>
</comment>
<dbReference type="EMBL" id="JARK01000258">
    <property type="protein sequence ID" value="EYC39382.1"/>
    <property type="molecule type" value="Genomic_DNA"/>
</dbReference>
<feature type="transmembrane region" description="Helical" evidence="1">
    <location>
        <begin position="12"/>
        <end position="31"/>
    </location>
</feature>
<proteinExistence type="predicted"/>
<protein>
    <submittedName>
        <fullName evidence="2">Uncharacterized protein</fullName>
    </submittedName>
</protein>
<keyword evidence="1" id="KW-0472">Membrane</keyword>
<keyword evidence="3" id="KW-1185">Reference proteome</keyword>
<keyword evidence="1" id="KW-0812">Transmembrane</keyword>
<evidence type="ECO:0000256" key="1">
    <source>
        <dbReference type="SAM" id="Phobius"/>
    </source>
</evidence>
<name>A0A016WJC3_9BILA</name>
<gene>
    <name evidence="2" type="primary">Acey_s0658.g1250</name>
    <name evidence="2" type="ORF">Y032_0658g1250</name>
</gene>
<reference evidence="3" key="1">
    <citation type="journal article" date="2015" name="Nat. Genet.">
        <title>The genome and transcriptome of the zoonotic hookworm Ancylostoma ceylanicum identify infection-specific gene families.</title>
        <authorList>
            <person name="Schwarz E.M."/>
            <person name="Hu Y."/>
            <person name="Antoshechkin I."/>
            <person name="Miller M.M."/>
            <person name="Sternberg P.W."/>
            <person name="Aroian R.V."/>
        </authorList>
    </citation>
    <scope>NUCLEOTIDE SEQUENCE</scope>
    <source>
        <strain evidence="3">HY135</strain>
    </source>
</reference>
<evidence type="ECO:0000313" key="2">
    <source>
        <dbReference type="EMBL" id="EYC39382.1"/>
    </source>
</evidence>
<keyword evidence="1" id="KW-1133">Transmembrane helix</keyword>
<accession>A0A016WJC3</accession>
<sequence>MEGTNSSSAGVSFHLILTGNCGVCLGIGLRWMKSTEKEEKEDQRVKGPKEAAAKILEAFSCKCLVFFTSLLVSRNPKLTLKAVPRLTSCLNQEEQCRPMRTCNTKETRQLAVTADEGGHLVQLPKLRCLSPPVGGASIAAFRLLSSYYAIVLVNRREVCGRGDRRHRRRRRRGRLGHRRVDVAARVWETTKRVRDERLKALGR</sequence>
<evidence type="ECO:0000313" key="3">
    <source>
        <dbReference type="Proteomes" id="UP000024635"/>
    </source>
</evidence>